<reference evidence="1" key="1">
    <citation type="journal article" date="2014" name="Int. J. Syst. Evol. Microbiol.">
        <title>Complete genome sequence of Corynebacterium casei LMG S-19264T (=DSM 44701T), isolated from a smear-ripened cheese.</title>
        <authorList>
            <consortium name="US DOE Joint Genome Institute (JGI-PGF)"/>
            <person name="Walter F."/>
            <person name="Albersmeier A."/>
            <person name="Kalinowski J."/>
            <person name="Ruckert C."/>
        </authorList>
    </citation>
    <scope>NUCLEOTIDE SEQUENCE</scope>
    <source>
        <strain evidence="1">CGMCC 1.12751</strain>
    </source>
</reference>
<comment type="caution">
    <text evidence="1">The sequence shown here is derived from an EMBL/GenBank/DDBJ whole genome shotgun (WGS) entry which is preliminary data.</text>
</comment>
<organism evidence="1 2">
    <name type="scientific">Bizionia arctica</name>
    <dbReference type="NCBI Taxonomy" id="1495645"/>
    <lineage>
        <taxon>Bacteria</taxon>
        <taxon>Pseudomonadati</taxon>
        <taxon>Bacteroidota</taxon>
        <taxon>Flavobacteriia</taxon>
        <taxon>Flavobacteriales</taxon>
        <taxon>Flavobacteriaceae</taxon>
        <taxon>Bizionia</taxon>
    </lineage>
</organism>
<dbReference type="Pfam" id="PF11276">
    <property type="entry name" value="DUF3078"/>
    <property type="match status" value="1"/>
</dbReference>
<evidence type="ECO:0000313" key="2">
    <source>
        <dbReference type="Proteomes" id="UP000625976"/>
    </source>
</evidence>
<dbReference type="InterPro" id="IPR021428">
    <property type="entry name" value="DUF3078"/>
</dbReference>
<protein>
    <recommendedName>
        <fullName evidence="3">DUF3078 domain-containing protein</fullName>
    </recommendedName>
</protein>
<name>A0A917LTA4_9FLAO</name>
<reference evidence="1" key="2">
    <citation type="submission" date="2020-09" db="EMBL/GenBank/DDBJ databases">
        <authorList>
            <person name="Sun Q."/>
            <person name="Zhou Y."/>
        </authorList>
    </citation>
    <scope>NUCLEOTIDE SEQUENCE</scope>
    <source>
        <strain evidence="1">CGMCC 1.12751</strain>
    </source>
</reference>
<dbReference type="AlphaFoldDB" id="A0A917LTA4"/>
<dbReference type="EMBL" id="BMFQ01000003">
    <property type="protein sequence ID" value="GGG55520.1"/>
    <property type="molecule type" value="Genomic_DNA"/>
</dbReference>
<evidence type="ECO:0000313" key="1">
    <source>
        <dbReference type="EMBL" id="GGG55520.1"/>
    </source>
</evidence>
<evidence type="ECO:0008006" key="3">
    <source>
        <dbReference type="Google" id="ProtNLM"/>
    </source>
</evidence>
<sequence length="295" mass="33684">MFFKIEDINIPKWTQKNEASALLSEVAFVNWNSGGSNSISALFNFEGALKYRYKHLIWQNLVITRYGINKQENQGLRKTDDIIDLSSTLGYRNNETTNWYFSSRFNFKTQFTKGYNYPDDTYVLSQFMAPGYLYIGGGLEYGKNIDKFSVYFSPLTVKTTFVLDDALANAGSFGVTPAVYDSEGNIIEKGEHIRKEVGILLTSAYEAQIFENVMLYNYVGLYTDYLNDFGNIDVDWQINFDFKVNSFMKANFGSHLKYDNDVKTLVETDVEGDYETEGAKVQWKQILGVGVVVAF</sequence>
<dbReference type="Proteomes" id="UP000625976">
    <property type="component" value="Unassembled WGS sequence"/>
</dbReference>
<keyword evidence="2" id="KW-1185">Reference proteome</keyword>
<gene>
    <name evidence="1" type="ORF">GCM10010976_27970</name>
</gene>
<proteinExistence type="predicted"/>
<accession>A0A917LTA4</accession>